<feature type="domain" description="Reverse transcriptase zinc-binding" evidence="1">
    <location>
        <begin position="8"/>
        <end position="75"/>
    </location>
</feature>
<accession>A0A392PBM4</accession>
<proteinExistence type="predicted"/>
<protein>
    <submittedName>
        <fullName evidence="2">Pentatricopeptide repeat-containing protein</fullName>
    </submittedName>
</protein>
<dbReference type="Proteomes" id="UP000265520">
    <property type="component" value="Unassembled WGS sequence"/>
</dbReference>
<evidence type="ECO:0000313" key="3">
    <source>
        <dbReference type="Proteomes" id="UP000265520"/>
    </source>
</evidence>
<organism evidence="2 3">
    <name type="scientific">Trifolium medium</name>
    <dbReference type="NCBI Taxonomy" id="97028"/>
    <lineage>
        <taxon>Eukaryota</taxon>
        <taxon>Viridiplantae</taxon>
        <taxon>Streptophyta</taxon>
        <taxon>Embryophyta</taxon>
        <taxon>Tracheophyta</taxon>
        <taxon>Spermatophyta</taxon>
        <taxon>Magnoliopsida</taxon>
        <taxon>eudicotyledons</taxon>
        <taxon>Gunneridae</taxon>
        <taxon>Pentapetalae</taxon>
        <taxon>rosids</taxon>
        <taxon>fabids</taxon>
        <taxon>Fabales</taxon>
        <taxon>Fabaceae</taxon>
        <taxon>Papilionoideae</taxon>
        <taxon>50 kb inversion clade</taxon>
        <taxon>NPAAA clade</taxon>
        <taxon>Hologalegina</taxon>
        <taxon>IRL clade</taxon>
        <taxon>Trifolieae</taxon>
        <taxon>Trifolium</taxon>
    </lineage>
</organism>
<dbReference type="Pfam" id="PF13966">
    <property type="entry name" value="zf-RVT"/>
    <property type="match status" value="1"/>
</dbReference>
<feature type="non-terminal residue" evidence="2">
    <location>
        <position position="176"/>
    </location>
</feature>
<comment type="caution">
    <text evidence="2">The sequence shown here is derived from an EMBL/GenBank/DDBJ whole genome shotgun (WGS) entry which is preliminary data.</text>
</comment>
<name>A0A392PBM4_9FABA</name>
<sequence length="176" mass="20775">MNRPGEGEAWSSLWKIQATPKAKHLLWRICKDCLPARTQLRNRHVQYPVECPLCLLEPEEEWHIFFECEGNKEAWTTMDLNHVLQSRINSSQNTRALIFDICRYDNKQVAGKIAVLLWCIWQNRNNEVWNNSKLSAQQIGMQAANMWNEWATVQGLLEEQQTHEQQLTARTDQQWQ</sequence>
<dbReference type="EMBL" id="LXQA010072871">
    <property type="protein sequence ID" value="MCI09498.1"/>
    <property type="molecule type" value="Genomic_DNA"/>
</dbReference>
<dbReference type="InterPro" id="IPR026960">
    <property type="entry name" value="RVT-Znf"/>
</dbReference>
<reference evidence="2 3" key="1">
    <citation type="journal article" date="2018" name="Front. Plant Sci.">
        <title>Red Clover (Trifolium pratense) and Zigzag Clover (T. medium) - A Picture of Genomic Similarities and Differences.</title>
        <authorList>
            <person name="Dluhosova J."/>
            <person name="Istvanek J."/>
            <person name="Nedelnik J."/>
            <person name="Repkova J."/>
        </authorList>
    </citation>
    <scope>NUCLEOTIDE SEQUENCE [LARGE SCALE GENOMIC DNA]</scope>
    <source>
        <strain evidence="3">cv. 10/8</strain>
        <tissue evidence="2">Leaf</tissue>
    </source>
</reference>
<evidence type="ECO:0000259" key="1">
    <source>
        <dbReference type="Pfam" id="PF13966"/>
    </source>
</evidence>
<keyword evidence="3" id="KW-1185">Reference proteome</keyword>
<evidence type="ECO:0000313" key="2">
    <source>
        <dbReference type="EMBL" id="MCI09498.1"/>
    </source>
</evidence>
<dbReference type="AlphaFoldDB" id="A0A392PBM4"/>